<evidence type="ECO:0000256" key="4">
    <source>
        <dbReference type="ARBA" id="ARBA00035393"/>
    </source>
</evidence>
<evidence type="ECO:0000313" key="7">
    <source>
        <dbReference type="EMBL" id="CAG5094354.1"/>
    </source>
</evidence>
<reference evidence="7 8" key="1">
    <citation type="submission" date="2021-04" db="EMBL/GenBank/DDBJ databases">
        <authorList>
            <person name="Bliznina A."/>
        </authorList>
    </citation>
    <scope>NUCLEOTIDE SEQUENCE [LARGE SCALE GENOMIC DNA]</scope>
</reference>
<proteinExistence type="inferred from homology"/>
<comment type="function">
    <text evidence="6">Catalyzes the hydrolysis of queuosine 5'-phosphate, releasing the nucleobase queuine (q). Is required for salvage of queuine from exogenous queuosine (Q) that is imported and then converted to queuosine 5'-phosphate intracellularly.</text>
</comment>
<evidence type="ECO:0000256" key="3">
    <source>
        <dbReference type="ARBA" id="ARBA00035306"/>
    </source>
</evidence>
<gene>
    <name evidence="7" type="ORF">OKIOD_LOCUS5037</name>
</gene>
<comment type="similarity">
    <text evidence="2 6">Belongs to the QNG1 protein family.</text>
</comment>
<accession>A0ABN7SAP5</accession>
<name>A0ABN7SAP5_OIKDI</name>
<keyword evidence="1 6" id="KW-0378">Hydrolase</keyword>
<evidence type="ECO:0000256" key="2">
    <source>
        <dbReference type="ARBA" id="ARBA00035119"/>
    </source>
</evidence>
<sequence>MPLTISHRGHTYKRSWAMIASVTRALDGRKVELADPKWQMKATRSDVAFIFEGDSGSGEVPLLDQRVKSINELGKWIDSYGGLKKILERCEGKCLKLIELLCEMPNWNDSLLYGPVGNERMWILKRAQLLCADLWYCGMQSEETEISKLCKFEDIHQLSAFADYRIPQSLESMGALEYSEHLKKLLNEQHRFKPGEQEEVEIRAVSVHAAHLVANELRNCEEFKRSLQRSPT</sequence>
<dbReference type="Proteomes" id="UP001158576">
    <property type="component" value="Chromosome XSR"/>
</dbReference>
<dbReference type="PANTHER" id="PTHR21314">
    <property type="entry name" value="QUEUOSINE 5'-PHOSPHATE N-GLYCOSYLASE_HYDROLASE-RELATED"/>
    <property type="match status" value="1"/>
</dbReference>
<protein>
    <recommendedName>
        <fullName evidence="3 6">Queuosine 5'-phosphate N-glycosylase/hydrolase</fullName>
        <ecNumber evidence="6">3.2.2.-</ecNumber>
    </recommendedName>
    <alternativeName>
        <fullName evidence="4 6">Queuosine-nucleotide N-glycosylase/hydrolase</fullName>
    </alternativeName>
</protein>
<keyword evidence="8" id="KW-1185">Reference proteome</keyword>
<evidence type="ECO:0000256" key="5">
    <source>
        <dbReference type="ARBA" id="ARBA00048204"/>
    </source>
</evidence>
<organism evidence="7 8">
    <name type="scientific">Oikopleura dioica</name>
    <name type="common">Tunicate</name>
    <dbReference type="NCBI Taxonomy" id="34765"/>
    <lineage>
        <taxon>Eukaryota</taxon>
        <taxon>Metazoa</taxon>
        <taxon>Chordata</taxon>
        <taxon>Tunicata</taxon>
        <taxon>Appendicularia</taxon>
        <taxon>Copelata</taxon>
        <taxon>Oikopleuridae</taxon>
        <taxon>Oikopleura</taxon>
    </lineage>
</organism>
<dbReference type="EC" id="3.2.2.-" evidence="6"/>
<evidence type="ECO:0000256" key="6">
    <source>
        <dbReference type="RuleBase" id="RU365002"/>
    </source>
</evidence>
<dbReference type="InterPro" id="IPR019438">
    <property type="entry name" value="Q_salvage"/>
</dbReference>
<dbReference type="PANTHER" id="PTHR21314:SF0">
    <property type="entry name" value="QUEUOSINE 5'-PHOSPHATE N-GLYCOSYLASE_HYDROLASE"/>
    <property type="match status" value="1"/>
</dbReference>
<dbReference type="EMBL" id="OU015569">
    <property type="protein sequence ID" value="CAG5094354.1"/>
    <property type="molecule type" value="Genomic_DNA"/>
</dbReference>
<dbReference type="Pfam" id="PF10343">
    <property type="entry name" value="Q_salvage"/>
    <property type="match status" value="1"/>
</dbReference>
<evidence type="ECO:0000313" key="8">
    <source>
        <dbReference type="Proteomes" id="UP001158576"/>
    </source>
</evidence>
<evidence type="ECO:0000256" key="1">
    <source>
        <dbReference type="ARBA" id="ARBA00022801"/>
    </source>
</evidence>
<comment type="catalytic activity">
    <reaction evidence="5 6">
        <text>queuosine 5'-phosphate + H2O = queuine + D-ribose 5-phosphate</text>
        <dbReference type="Rhea" id="RHEA:75387"/>
        <dbReference type="ChEBI" id="CHEBI:15377"/>
        <dbReference type="ChEBI" id="CHEBI:17433"/>
        <dbReference type="ChEBI" id="CHEBI:78346"/>
        <dbReference type="ChEBI" id="CHEBI:194371"/>
    </reaction>
    <physiologicalReaction direction="left-to-right" evidence="5 6">
        <dbReference type="Rhea" id="RHEA:75388"/>
    </physiologicalReaction>
</comment>